<name>A0A7Z9BJP9_9CYAN</name>
<keyword evidence="3" id="KW-1185">Reference proteome</keyword>
<organism evidence="2 3">
    <name type="scientific">Planktothrix paucivesiculata PCC 9631</name>
    <dbReference type="NCBI Taxonomy" id="671071"/>
    <lineage>
        <taxon>Bacteria</taxon>
        <taxon>Bacillati</taxon>
        <taxon>Cyanobacteriota</taxon>
        <taxon>Cyanophyceae</taxon>
        <taxon>Oscillatoriophycideae</taxon>
        <taxon>Oscillatoriales</taxon>
        <taxon>Microcoleaceae</taxon>
        <taxon>Planktothrix</taxon>
    </lineage>
</organism>
<gene>
    <name evidence="2" type="ORF">PL9631_120062</name>
</gene>
<dbReference type="AlphaFoldDB" id="A0A7Z9BJP9"/>
<accession>A0A7Z9BJP9</accession>
<evidence type="ECO:0000313" key="3">
    <source>
        <dbReference type="Proteomes" id="UP000182190"/>
    </source>
</evidence>
<protein>
    <recommendedName>
        <fullName evidence="1">BanI/HgiCI C-terminal domain-containing protein</fullName>
    </recommendedName>
</protein>
<dbReference type="Pfam" id="PF26568">
    <property type="entry name" value="RE_BanI_C"/>
    <property type="match status" value="1"/>
</dbReference>
<feature type="domain" description="BanI/HgiCI C-terminal" evidence="1">
    <location>
        <begin position="18"/>
        <end position="46"/>
    </location>
</feature>
<sequence length="47" mass="5326">MGMGLSPTTNFFIWANNYDYLLSSSDCTVAFSKEEIQLLANFIRDNS</sequence>
<reference evidence="2" key="1">
    <citation type="submission" date="2019-10" db="EMBL/GenBank/DDBJ databases">
        <authorList>
            <consortium name="Genoscope - CEA"/>
            <person name="William W."/>
        </authorList>
    </citation>
    <scope>NUCLEOTIDE SEQUENCE [LARGE SCALE GENOMIC DNA]</scope>
    <source>
        <strain evidence="2">BBR_PRJEB10994</strain>
    </source>
</reference>
<dbReference type="Proteomes" id="UP000182190">
    <property type="component" value="Unassembled WGS sequence"/>
</dbReference>
<comment type="caution">
    <text evidence="2">The sequence shown here is derived from an EMBL/GenBank/DDBJ whole genome shotgun (WGS) entry which is preliminary data.</text>
</comment>
<evidence type="ECO:0000313" key="2">
    <source>
        <dbReference type="EMBL" id="VXD15330.1"/>
    </source>
</evidence>
<proteinExistence type="predicted"/>
<evidence type="ECO:0000259" key="1">
    <source>
        <dbReference type="Pfam" id="PF26568"/>
    </source>
</evidence>
<dbReference type="EMBL" id="CZCS02000024">
    <property type="protein sequence ID" value="VXD15330.1"/>
    <property type="molecule type" value="Genomic_DNA"/>
</dbReference>
<dbReference type="InterPro" id="IPR058973">
    <property type="entry name" value="RE_BanI/HgiCI_C"/>
</dbReference>